<evidence type="ECO:0000313" key="1">
    <source>
        <dbReference type="EMBL" id="RPD37496.1"/>
    </source>
</evidence>
<comment type="caution">
    <text evidence="1">The sequence shown here is derived from an EMBL/GenBank/DDBJ whole genome shotgun (WGS) entry which is preliminary data.</text>
</comment>
<proteinExistence type="predicted"/>
<sequence length="57" mass="7032">MEYLTKIGLHHRRWYYRLSQPILSDSEYDLIEVRISELADNFPEHYPHNHPFRQVGY</sequence>
<dbReference type="SUPFAM" id="SSF56091">
    <property type="entry name" value="DNA ligase/mRNA capping enzyme, catalytic domain"/>
    <property type="match status" value="1"/>
</dbReference>
<accession>A0A3R7NJG5</accession>
<reference evidence="1 2" key="1">
    <citation type="submission" date="2018-11" db="EMBL/GenBank/DDBJ databases">
        <title>Genome Analysis of Haplotype D of Candidatus Liberibacter Solanacearum.</title>
        <authorList>
            <person name="Katsir L."/>
            <person name="Ruan Z."/>
            <person name="Santos Garcia D."/>
            <person name="Piasezky A."/>
            <person name="Jiang J."/>
            <person name="Sela N."/>
            <person name="Freilich S."/>
            <person name="Bahar O."/>
        </authorList>
    </citation>
    <scope>NUCLEOTIDE SEQUENCE [LARGE SCALE GENOMIC DNA]</scope>
    <source>
        <strain evidence="2">haplotype D1</strain>
    </source>
</reference>
<organism evidence="1 2">
    <name type="scientific">Candidatus Liberibacter solanacearum</name>
    <dbReference type="NCBI Taxonomy" id="556287"/>
    <lineage>
        <taxon>Bacteria</taxon>
        <taxon>Pseudomonadati</taxon>
        <taxon>Pseudomonadota</taxon>
        <taxon>Alphaproteobacteria</taxon>
        <taxon>Hyphomicrobiales</taxon>
        <taxon>Rhizobiaceae</taxon>
        <taxon>Liberibacter</taxon>
    </lineage>
</organism>
<protein>
    <submittedName>
        <fullName evidence="1">Uncharacterized protein</fullName>
    </submittedName>
</protein>
<name>A0A3R7NJG5_9HYPH</name>
<dbReference type="EMBL" id="PKRU02000009">
    <property type="protein sequence ID" value="RPD37496.1"/>
    <property type="molecule type" value="Genomic_DNA"/>
</dbReference>
<dbReference type="Proteomes" id="UP000236895">
    <property type="component" value="Unassembled WGS sequence"/>
</dbReference>
<evidence type="ECO:0000313" key="2">
    <source>
        <dbReference type="Proteomes" id="UP000236895"/>
    </source>
</evidence>
<gene>
    <name evidence="1" type="ORF">C0030_002240</name>
</gene>
<dbReference type="AlphaFoldDB" id="A0A3R7NJG5"/>
<dbReference type="Gene3D" id="1.10.287.610">
    <property type="entry name" value="Helix hairpin bin"/>
    <property type="match status" value="1"/>
</dbReference>